<gene>
    <name evidence="1" type="ORF">GA0070620_3029</name>
</gene>
<sequence length="496" mass="55111">MPRVNPYQNVGQPARGDRFVGREDLVSRVRGIIEGDRPSNMSIIGNHRTGKTSLIYRSLIDVPAVRPDLAVVLVGIGKVERIEDVFRLIGRATVNALGALPNRDLDGLATTLEALETEPSWYGIMNQFTKLFGTIHRRGLKVLIVLDEFDRINLAGVQTAHFQLLRDLCTEDWSSTGLVTISRQRVKTLEIGSTNGSCLDQVLAVRTYTKLFEPAEQRAMLRRAGAVGVELEPHVEWITRLAGRHPYLLELLCYELVESSVDIDMAYRNVRSAYADFFARLIRIIDADLGGSGVDKLYQVVDGVGLDVSLDDALALVRYGLVVEAADKSLVPFSEEFGRYLLSIADGRDFRSLWLDCEVGLRRLIRSVLAKAAPDGDSLRLLPASFSKILTDARSRQNRYGPALDSSLDTIDYLNPNDLFQIIVVRWDLFEPVLGESRGVWQRRGEALIRARNEVMHIRPIPAEFRLPAQAAAATIVTILRKLGHVHPAPALGATA</sequence>
<name>A0A1C3N4J5_9ACTN</name>
<dbReference type="Proteomes" id="UP000199393">
    <property type="component" value="Chromosome I"/>
</dbReference>
<dbReference type="STRING" id="307121.GA0070620_3029"/>
<dbReference type="Gene3D" id="3.40.50.300">
    <property type="entry name" value="P-loop containing nucleotide triphosphate hydrolases"/>
    <property type="match status" value="1"/>
</dbReference>
<dbReference type="InterPro" id="IPR027417">
    <property type="entry name" value="P-loop_NTPase"/>
</dbReference>
<evidence type="ECO:0000313" key="1">
    <source>
        <dbReference type="EMBL" id="SBV27510.1"/>
    </source>
</evidence>
<dbReference type="AlphaFoldDB" id="A0A1C3N4J5"/>
<dbReference type="PANTHER" id="PTHR34301">
    <property type="entry name" value="DNA-BINDING PROTEIN-RELATED"/>
    <property type="match status" value="1"/>
</dbReference>
<dbReference type="SUPFAM" id="SSF52540">
    <property type="entry name" value="P-loop containing nucleoside triphosphate hydrolases"/>
    <property type="match status" value="1"/>
</dbReference>
<dbReference type="EMBL" id="LT598496">
    <property type="protein sequence ID" value="SBV27510.1"/>
    <property type="molecule type" value="Genomic_DNA"/>
</dbReference>
<proteinExistence type="predicted"/>
<dbReference type="OrthoDB" id="88903at2"/>
<keyword evidence="2" id="KW-1185">Reference proteome</keyword>
<dbReference type="RefSeq" id="WP_091591334.1">
    <property type="nucleotide sequence ID" value="NZ_JBHRWG010000004.1"/>
</dbReference>
<evidence type="ECO:0000313" key="2">
    <source>
        <dbReference type="Proteomes" id="UP000199393"/>
    </source>
</evidence>
<accession>A0A1C3N4J5</accession>
<reference evidence="2" key="1">
    <citation type="submission" date="2016-06" db="EMBL/GenBank/DDBJ databases">
        <authorList>
            <person name="Varghese N."/>
        </authorList>
    </citation>
    <scope>NUCLEOTIDE SEQUENCE [LARGE SCALE GENOMIC DNA]</scope>
    <source>
        <strain evidence="2">DSM 45344</strain>
    </source>
</reference>
<dbReference type="PANTHER" id="PTHR34301:SF8">
    <property type="entry name" value="ATPASE DOMAIN-CONTAINING PROTEIN"/>
    <property type="match status" value="1"/>
</dbReference>
<organism evidence="1 2">
    <name type="scientific">Micromonospora krabiensis</name>
    <dbReference type="NCBI Taxonomy" id="307121"/>
    <lineage>
        <taxon>Bacteria</taxon>
        <taxon>Bacillati</taxon>
        <taxon>Actinomycetota</taxon>
        <taxon>Actinomycetes</taxon>
        <taxon>Micromonosporales</taxon>
        <taxon>Micromonosporaceae</taxon>
        <taxon>Micromonospora</taxon>
    </lineage>
</organism>
<protein>
    <submittedName>
        <fullName evidence="1">AAA ATPase domain-containing protein</fullName>
    </submittedName>
</protein>